<dbReference type="STRING" id="338966.Ppro_1479"/>
<evidence type="ECO:0000259" key="2">
    <source>
        <dbReference type="PROSITE" id="PS50983"/>
    </source>
</evidence>
<dbReference type="HOGENOM" id="CLU_038034_13_2_7"/>
<dbReference type="eggNOG" id="COG0614">
    <property type="taxonomic scope" value="Bacteria"/>
</dbReference>
<dbReference type="Gene3D" id="3.40.50.1980">
    <property type="entry name" value="Nitrogenase molybdenum iron protein domain"/>
    <property type="match status" value="2"/>
</dbReference>
<evidence type="ECO:0000313" key="3">
    <source>
        <dbReference type="EMBL" id="ABK99095.1"/>
    </source>
</evidence>
<dbReference type="SUPFAM" id="SSF53807">
    <property type="entry name" value="Helical backbone' metal receptor"/>
    <property type="match status" value="1"/>
</dbReference>
<dbReference type="Pfam" id="PF01497">
    <property type="entry name" value="Peripla_BP_2"/>
    <property type="match status" value="1"/>
</dbReference>
<dbReference type="Proteomes" id="UP000006732">
    <property type="component" value="Chromosome"/>
</dbReference>
<dbReference type="PANTHER" id="PTHR30535:SF34">
    <property type="entry name" value="MOLYBDATE-BINDING PROTEIN MOLA"/>
    <property type="match status" value="1"/>
</dbReference>
<dbReference type="EMBL" id="CP000482">
    <property type="protein sequence ID" value="ABK99095.1"/>
    <property type="molecule type" value="Genomic_DNA"/>
</dbReference>
<dbReference type="PROSITE" id="PS50983">
    <property type="entry name" value="FE_B12_PBP"/>
    <property type="match status" value="1"/>
</dbReference>
<dbReference type="InterPro" id="IPR050902">
    <property type="entry name" value="ABC_Transporter_SBP"/>
</dbReference>
<protein>
    <submittedName>
        <fullName evidence="3">Iron(III) dicitrate-biding protein</fullName>
    </submittedName>
</protein>
<dbReference type="AlphaFoldDB" id="A1AP25"/>
<dbReference type="InterPro" id="IPR002491">
    <property type="entry name" value="ABC_transptr_periplasmic_BD"/>
</dbReference>
<keyword evidence="1" id="KW-0732">Signal</keyword>
<feature type="chain" id="PRO_5002632519" evidence="1">
    <location>
        <begin position="24"/>
        <end position="360"/>
    </location>
</feature>
<dbReference type="KEGG" id="ppd:Ppro_1479"/>
<dbReference type="RefSeq" id="WP_011735388.1">
    <property type="nucleotide sequence ID" value="NC_008609.1"/>
</dbReference>
<feature type="domain" description="Fe/B12 periplasmic-binding" evidence="2">
    <location>
        <begin position="50"/>
        <end position="323"/>
    </location>
</feature>
<organism evidence="3 4">
    <name type="scientific">Pelobacter propionicus (strain DSM 2379 / NBRC 103807 / OttBd1)</name>
    <dbReference type="NCBI Taxonomy" id="338966"/>
    <lineage>
        <taxon>Bacteria</taxon>
        <taxon>Pseudomonadati</taxon>
        <taxon>Thermodesulfobacteriota</taxon>
        <taxon>Desulfuromonadia</taxon>
        <taxon>Desulfuromonadales</taxon>
        <taxon>Desulfuromonadaceae</taxon>
        <taxon>Pelobacter</taxon>
    </lineage>
</organism>
<evidence type="ECO:0000313" key="4">
    <source>
        <dbReference type="Proteomes" id="UP000006732"/>
    </source>
</evidence>
<dbReference type="OrthoDB" id="9787830at2"/>
<name>A1AP25_PELPD</name>
<feature type="signal peptide" evidence="1">
    <location>
        <begin position="1"/>
        <end position="23"/>
    </location>
</feature>
<proteinExistence type="predicted"/>
<dbReference type="PANTHER" id="PTHR30535">
    <property type="entry name" value="VITAMIN B12-BINDING PROTEIN"/>
    <property type="match status" value="1"/>
</dbReference>
<gene>
    <name evidence="3" type="ordered locus">Ppro_1479</name>
</gene>
<evidence type="ECO:0000256" key="1">
    <source>
        <dbReference type="SAM" id="SignalP"/>
    </source>
</evidence>
<keyword evidence="4" id="KW-1185">Reference proteome</keyword>
<accession>A1AP25</accession>
<sequence length="360" mass="40754">MKRLLVCLVLVFMPALSAGPCHGGGTKPAVMKTITDMDDRRIQVPVNPKRIVCMHGVSSERIMILGKGSSMTLMATKPSPWAYRLYPEMKQVRTVPFPATPNLEDMVKEKVDLLLYSPIPVETRKYHAVGIRTACGFSAGKRPRTIPGFTENFKRQIRFFGELLGPEARLRADRYCRYFDRKVGQILARTSRIARKDRPTVYYGGRVAIGGGGASLLATQGNGSVLHWNVEVAGGNYLPRAIDQNFAEVNRELLLTWNPDLILVSGWKNSADDIRKSRQWEGLKAVRNGSIYTIPQGVFAWEYASGESVLLMIYMAKIFHPHLFRDWDMKQEMREFYSQVYGKNITDRDAERILRNLPPA</sequence>
<reference evidence="3 4" key="1">
    <citation type="submission" date="2006-10" db="EMBL/GenBank/DDBJ databases">
        <title>Complete sequence of chromosome of Pelobacter propionicus DSM 2379.</title>
        <authorList>
            <consortium name="US DOE Joint Genome Institute"/>
            <person name="Copeland A."/>
            <person name="Lucas S."/>
            <person name="Lapidus A."/>
            <person name="Barry K."/>
            <person name="Detter J.C."/>
            <person name="Glavina del Rio T."/>
            <person name="Hammon N."/>
            <person name="Israni S."/>
            <person name="Dalin E."/>
            <person name="Tice H."/>
            <person name="Pitluck S."/>
            <person name="Saunders E."/>
            <person name="Brettin T."/>
            <person name="Bruce D."/>
            <person name="Han C."/>
            <person name="Tapia R."/>
            <person name="Schmutz J."/>
            <person name="Larimer F."/>
            <person name="Land M."/>
            <person name="Hauser L."/>
            <person name="Kyrpides N."/>
            <person name="Kim E."/>
            <person name="Lovley D."/>
            <person name="Richardson P."/>
        </authorList>
    </citation>
    <scope>NUCLEOTIDE SEQUENCE [LARGE SCALE GENOMIC DNA]</scope>
    <source>
        <strain evidence="4">DSM 2379 / NBRC 103807 / OttBd1</strain>
    </source>
</reference>